<organism evidence="1 2">
    <name type="scientific">Xylanibacter ruminicola</name>
    <name type="common">Prevotella ruminicola</name>
    <dbReference type="NCBI Taxonomy" id="839"/>
    <lineage>
        <taxon>Bacteria</taxon>
        <taxon>Pseudomonadati</taxon>
        <taxon>Bacteroidota</taxon>
        <taxon>Bacteroidia</taxon>
        <taxon>Bacteroidales</taxon>
        <taxon>Prevotellaceae</taxon>
        <taxon>Xylanibacter</taxon>
    </lineage>
</organism>
<proteinExistence type="predicted"/>
<dbReference type="AlphaFoldDB" id="A0A1H5W2Y2"/>
<evidence type="ECO:0000313" key="2">
    <source>
        <dbReference type="Proteomes" id="UP000236735"/>
    </source>
</evidence>
<evidence type="ECO:0000313" key="1">
    <source>
        <dbReference type="EMBL" id="SEF93586.1"/>
    </source>
</evidence>
<dbReference type="EMBL" id="FNUV01000005">
    <property type="protein sequence ID" value="SEF93586.1"/>
    <property type="molecule type" value="Genomic_DNA"/>
</dbReference>
<sequence length="127" mass="15034">MRAELLYKIADIINSNSTKYRAVIPRVRRQYMTQQGDKLVKSTCLVLNIMVTNRPKNHINRSIWNIYENDIDRIIKKIARRDMDFAQRIDKCEPTLFDIEVIVRRASFQALKLKLVKTAYDIYLENG</sequence>
<accession>A0A1H5W2Y2</accession>
<dbReference type="RefSeq" id="WP_094422003.1">
    <property type="nucleotide sequence ID" value="NZ_FNUV01000005.1"/>
</dbReference>
<reference evidence="1 2" key="1">
    <citation type="submission" date="2016-10" db="EMBL/GenBank/DDBJ databases">
        <authorList>
            <person name="de Groot N.N."/>
        </authorList>
    </citation>
    <scope>NUCLEOTIDE SEQUENCE [LARGE SCALE GENOMIC DNA]</scope>
    <source>
        <strain evidence="1 2">AR32</strain>
    </source>
</reference>
<protein>
    <submittedName>
        <fullName evidence="1">Uncharacterized protein</fullName>
    </submittedName>
</protein>
<name>A0A1H5W2Y2_XYLRU</name>
<dbReference type="Proteomes" id="UP000236735">
    <property type="component" value="Unassembled WGS sequence"/>
</dbReference>
<gene>
    <name evidence="1" type="ORF">SAMN05216354_2193</name>
</gene>